<organism evidence="2 3">
    <name type="scientific">Armillaria solidipes</name>
    <dbReference type="NCBI Taxonomy" id="1076256"/>
    <lineage>
        <taxon>Eukaryota</taxon>
        <taxon>Fungi</taxon>
        <taxon>Dikarya</taxon>
        <taxon>Basidiomycota</taxon>
        <taxon>Agaricomycotina</taxon>
        <taxon>Agaricomycetes</taxon>
        <taxon>Agaricomycetidae</taxon>
        <taxon>Agaricales</taxon>
        <taxon>Marasmiineae</taxon>
        <taxon>Physalacriaceae</taxon>
        <taxon>Armillaria</taxon>
    </lineage>
</organism>
<dbReference type="Proteomes" id="UP000218334">
    <property type="component" value="Unassembled WGS sequence"/>
</dbReference>
<dbReference type="AlphaFoldDB" id="A0A2H3BBF9"/>
<name>A0A2H3BBF9_9AGAR</name>
<protein>
    <submittedName>
        <fullName evidence="2">Uncharacterized protein</fullName>
    </submittedName>
</protein>
<evidence type="ECO:0000256" key="1">
    <source>
        <dbReference type="SAM" id="Phobius"/>
    </source>
</evidence>
<sequence length="81" mass="9790">MDMVSLMQRCVRVWSFYYLLFYFITEIRSFSRQRQVFGPLNDVRLGFIELQHHCAGFLRYIYLVLSDLFLPITVLDCRKLS</sequence>
<gene>
    <name evidence="2" type="ORF">ARMSODRAFT_541390</name>
</gene>
<evidence type="ECO:0000313" key="2">
    <source>
        <dbReference type="EMBL" id="PBK63378.1"/>
    </source>
</evidence>
<accession>A0A2H3BBF9</accession>
<reference evidence="3" key="1">
    <citation type="journal article" date="2017" name="Nat. Ecol. Evol.">
        <title>Genome expansion and lineage-specific genetic innovations in the forest pathogenic fungi Armillaria.</title>
        <authorList>
            <person name="Sipos G."/>
            <person name="Prasanna A.N."/>
            <person name="Walter M.C."/>
            <person name="O'Connor E."/>
            <person name="Balint B."/>
            <person name="Krizsan K."/>
            <person name="Kiss B."/>
            <person name="Hess J."/>
            <person name="Varga T."/>
            <person name="Slot J."/>
            <person name="Riley R."/>
            <person name="Boka B."/>
            <person name="Rigling D."/>
            <person name="Barry K."/>
            <person name="Lee J."/>
            <person name="Mihaltcheva S."/>
            <person name="LaButti K."/>
            <person name="Lipzen A."/>
            <person name="Waldron R."/>
            <person name="Moloney N.M."/>
            <person name="Sperisen C."/>
            <person name="Kredics L."/>
            <person name="Vagvoelgyi C."/>
            <person name="Patrignani A."/>
            <person name="Fitzpatrick D."/>
            <person name="Nagy I."/>
            <person name="Doyle S."/>
            <person name="Anderson J.B."/>
            <person name="Grigoriev I.V."/>
            <person name="Gueldener U."/>
            <person name="Muensterkoetter M."/>
            <person name="Nagy L.G."/>
        </authorList>
    </citation>
    <scope>NUCLEOTIDE SEQUENCE [LARGE SCALE GENOMIC DNA]</scope>
    <source>
        <strain evidence="3">28-4</strain>
    </source>
</reference>
<keyword evidence="1" id="KW-1133">Transmembrane helix</keyword>
<feature type="transmembrane region" description="Helical" evidence="1">
    <location>
        <begin position="6"/>
        <end position="24"/>
    </location>
</feature>
<evidence type="ECO:0000313" key="3">
    <source>
        <dbReference type="Proteomes" id="UP000218334"/>
    </source>
</evidence>
<keyword evidence="3" id="KW-1185">Reference proteome</keyword>
<keyword evidence="1" id="KW-0472">Membrane</keyword>
<proteinExistence type="predicted"/>
<keyword evidence="1" id="KW-0812">Transmembrane</keyword>
<dbReference type="EMBL" id="KZ293459">
    <property type="protein sequence ID" value="PBK63378.1"/>
    <property type="molecule type" value="Genomic_DNA"/>
</dbReference>